<reference evidence="3" key="1">
    <citation type="journal article" date="2019" name="Int. J. Syst. Evol. Microbiol.">
        <title>The Global Catalogue of Microorganisms (GCM) 10K type strain sequencing project: providing services to taxonomists for standard genome sequencing and annotation.</title>
        <authorList>
            <consortium name="The Broad Institute Genomics Platform"/>
            <consortium name="The Broad Institute Genome Sequencing Center for Infectious Disease"/>
            <person name="Wu L."/>
            <person name="Ma J."/>
        </authorList>
    </citation>
    <scope>NUCLEOTIDE SEQUENCE [LARGE SCALE GENOMIC DNA]</scope>
    <source>
        <strain evidence="3">CCM 8702</strain>
    </source>
</reference>
<dbReference type="InterPro" id="IPR015315">
    <property type="entry name" value="DUF1963"/>
</dbReference>
<organism evidence="2 3">
    <name type="scientific">Saccharibacillus endophyticus</name>
    <dbReference type="NCBI Taxonomy" id="2060666"/>
    <lineage>
        <taxon>Bacteria</taxon>
        <taxon>Bacillati</taxon>
        <taxon>Bacillota</taxon>
        <taxon>Bacilli</taxon>
        <taxon>Bacillales</taxon>
        <taxon>Paenibacillaceae</taxon>
        <taxon>Saccharibacillus</taxon>
    </lineage>
</organism>
<dbReference type="SUPFAM" id="SSF103032">
    <property type="entry name" value="Hypothetical protein YwqG"/>
    <property type="match status" value="1"/>
</dbReference>
<feature type="region of interest" description="Disordered" evidence="1">
    <location>
        <begin position="130"/>
        <end position="150"/>
    </location>
</feature>
<dbReference type="InterPro" id="IPR035948">
    <property type="entry name" value="YwqG-like_sf"/>
</dbReference>
<dbReference type="PANTHER" id="PTHR36436">
    <property type="entry name" value="SLL5081 PROTEIN"/>
    <property type="match status" value="1"/>
</dbReference>
<name>A0ABQ1ZLQ8_9BACL</name>
<feature type="compositionally biased region" description="Basic and acidic residues" evidence="1">
    <location>
        <begin position="130"/>
        <end position="139"/>
    </location>
</feature>
<evidence type="ECO:0000313" key="3">
    <source>
        <dbReference type="Proteomes" id="UP000605427"/>
    </source>
</evidence>
<dbReference type="Pfam" id="PF09234">
    <property type="entry name" value="DUF1963"/>
    <property type="match status" value="1"/>
</dbReference>
<dbReference type="Gene3D" id="2.30.320.10">
    <property type="entry name" value="YwqG-like"/>
    <property type="match status" value="1"/>
</dbReference>
<keyword evidence="3" id="KW-1185">Reference proteome</keyword>
<dbReference type="EMBL" id="BMDD01000001">
    <property type="protein sequence ID" value="GGH68455.1"/>
    <property type="molecule type" value="Genomic_DNA"/>
</dbReference>
<gene>
    <name evidence="2" type="ORF">GCM10007362_02480</name>
</gene>
<proteinExistence type="predicted"/>
<evidence type="ECO:0000313" key="2">
    <source>
        <dbReference type="EMBL" id="GGH68455.1"/>
    </source>
</evidence>
<accession>A0ABQ1ZLQ8</accession>
<sequence length="150" mass="16882">MQKDADLLKMIEESGLERIADPIRNAALLSNRMITSAVDAAEVPTGRSRIGGRPDLPHEAQWPTYQGKPLSFIAQIRLEEVPWKPEDLPEKGLLSFFYNADDQPWGYDPEEAGQWRVLYHAEADKLERRSLPDGLKQSDEFGASAVDFSV</sequence>
<dbReference type="PANTHER" id="PTHR36436:SF6">
    <property type="entry name" value="SLL5081 PROTEIN"/>
    <property type="match status" value="1"/>
</dbReference>
<evidence type="ECO:0000256" key="1">
    <source>
        <dbReference type="SAM" id="MobiDB-lite"/>
    </source>
</evidence>
<protein>
    <submittedName>
        <fullName evidence="2">Uncharacterized protein</fullName>
    </submittedName>
</protein>
<dbReference type="Proteomes" id="UP000605427">
    <property type="component" value="Unassembled WGS sequence"/>
</dbReference>
<comment type="caution">
    <text evidence="2">The sequence shown here is derived from an EMBL/GenBank/DDBJ whole genome shotgun (WGS) entry which is preliminary data.</text>
</comment>